<dbReference type="AlphaFoldDB" id="A0A023BRF2"/>
<reference evidence="1 2" key="1">
    <citation type="submission" date="2014-04" db="EMBL/GenBank/DDBJ databases">
        <title>Aquimarina sp. 22II-S11-z7 Genome Sequencing.</title>
        <authorList>
            <person name="Lai Q."/>
        </authorList>
    </citation>
    <scope>NUCLEOTIDE SEQUENCE [LARGE SCALE GENOMIC DNA]</scope>
    <source>
        <strain evidence="1 2">22II-S11-z7</strain>
    </source>
</reference>
<evidence type="ECO:0000313" key="2">
    <source>
        <dbReference type="Proteomes" id="UP000023541"/>
    </source>
</evidence>
<organism evidence="1 2">
    <name type="scientific">Aquimarina atlantica</name>
    <dbReference type="NCBI Taxonomy" id="1317122"/>
    <lineage>
        <taxon>Bacteria</taxon>
        <taxon>Pseudomonadati</taxon>
        <taxon>Bacteroidota</taxon>
        <taxon>Flavobacteriia</taxon>
        <taxon>Flavobacteriales</taxon>
        <taxon>Flavobacteriaceae</taxon>
        <taxon>Aquimarina</taxon>
    </lineage>
</organism>
<protein>
    <submittedName>
        <fullName evidence="1">Diadenosine tetraphosphate hydrolase</fullName>
    </submittedName>
</protein>
<dbReference type="EMBL" id="AQRA01000007">
    <property type="protein sequence ID" value="EZH72570.1"/>
    <property type="molecule type" value="Genomic_DNA"/>
</dbReference>
<dbReference type="OrthoDB" id="6402248at2"/>
<keyword evidence="1" id="KW-0378">Hydrolase</keyword>
<accession>A0A023BRF2</accession>
<dbReference type="eggNOG" id="COG0537">
    <property type="taxonomic scope" value="Bacteria"/>
</dbReference>
<gene>
    <name evidence="1" type="ORF">ATO12_20765</name>
</gene>
<keyword evidence="2" id="KW-1185">Reference proteome</keyword>
<dbReference type="Proteomes" id="UP000023541">
    <property type="component" value="Unassembled WGS sequence"/>
</dbReference>
<comment type="caution">
    <text evidence="1">The sequence shown here is derived from an EMBL/GenBank/DDBJ whole genome shotgun (WGS) entry which is preliminary data.</text>
</comment>
<dbReference type="InterPro" id="IPR025365">
    <property type="entry name" value="DUF4269"/>
</dbReference>
<sequence length="174" mass="20355">MIDFRNIEYLKFGNIRQRKAYDTLLRLDIMKILRAYTPILTGTIPIAIDVPQSDLDIICECKDHAKFTNLITESFEKEKDFVVTTRTYDETKRTVCRFQSNGFDIEIFGQNIPAEQQDAYRHMIVEYKILKEKGVEFRSKIKELKSNGVKTEQAFAKLLGLKGDPYKELLNLKY</sequence>
<evidence type="ECO:0000313" key="1">
    <source>
        <dbReference type="EMBL" id="EZH72570.1"/>
    </source>
</evidence>
<dbReference type="RefSeq" id="WP_034243740.1">
    <property type="nucleotide sequence ID" value="NZ_AQRA01000007.1"/>
</dbReference>
<dbReference type="GO" id="GO:0016787">
    <property type="term" value="F:hydrolase activity"/>
    <property type="evidence" value="ECO:0007669"/>
    <property type="project" value="UniProtKB-KW"/>
</dbReference>
<name>A0A023BRF2_9FLAO</name>
<proteinExistence type="predicted"/>
<dbReference type="Pfam" id="PF14091">
    <property type="entry name" value="DUF4269"/>
    <property type="match status" value="1"/>
</dbReference>
<dbReference type="STRING" id="1317122.ATO12_20765"/>